<evidence type="ECO:0000313" key="4">
    <source>
        <dbReference type="Proteomes" id="UP001165366"/>
    </source>
</evidence>
<dbReference type="RefSeq" id="WP_237852997.1">
    <property type="nucleotide sequence ID" value="NZ_JAKLWS010000005.1"/>
</dbReference>
<gene>
    <name evidence="3" type="ORF">L6773_06220</name>
</gene>
<reference evidence="3" key="2">
    <citation type="submission" date="2024-05" db="EMBL/GenBank/DDBJ databases">
        <title>Rhodohalobacter halophilus gen. nov., sp. nov., a moderately halophilic member of the family Balneolaceae.</title>
        <authorList>
            <person name="Xia J."/>
        </authorList>
    </citation>
    <scope>NUCLEOTIDE SEQUENCE</scope>
    <source>
        <strain evidence="3">WB101</strain>
    </source>
</reference>
<dbReference type="EMBL" id="JAKLWS010000005">
    <property type="protein sequence ID" value="MCG2588153.1"/>
    <property type="molecule type" value="Genomic_DNA"/>
</dbReference>
<dbReference type="Proteomes" id="UP001165366">
    <property type="component" value="Unassembled WGS sequence"/>
</dbReference>
<evidence type="ECO:0000313" key="3">
    <source>
        <dbReference type="EMBL" id="MCG2588153.1"/>
    </source>
</evidence>
<reference evidence="3" key="1">
    <citation type="submission" date="2022-01" db="EMBL/GenBank/DDBJ databases">
        <authorList>
            <person name="Wang Y."/>
        </authorList>
    </citation>
    <scope>NUCLEOTIDE SEQUENCE</scope>
    <source>
        <strain evidence="3">WB101</strain>
    </source>
</reference>
<sequence length="78" mass="9099">MADVLIRNIDKDTLNKLKERAKKNNRSLQEELKELVEFHAKPDLAETRERVNEILVKYKASGKSFPDSGDELSEDRER</sequence>
<keyword evidence="1" id="KW-0175">Coiled coil</keyword>
<protein>
    <recommendedName>
        <fullName evidence="2">Antitoxin FitA-like ribbon-helix-helix domain-containing protein</fullName>
    </recommendedName>
</protein>
<evidence type="ECO:0000259" key="2">
    <source>
        <dbReference type="Pfam" id="PF22513"/>
    </source>
</evidence>
<keyword evidence="4" id="KW-1185">Reference proteome</keyword>
<comment type="caution">
    <text evidence="3">The sequence shown here is derived from an EMBL/GenBank/DDBJ whole genome shotgun (WGS) entry which is preliminary data.</text>
</comment>
<dbReference type="InterPro" id="IPR010985">
    <property type="entry name" value="Ribbon_hlx_hlx"/>
</dbReference>
<feature type="coiled-coil region" evidence="1">
    <location>
        <begin position="11"/>
        <end position="38"/>
    </location>
</feature>
<dbReference type="Pfam" id="PF22513">
    <property type="entry name" value="FitA-like_RHH"/>
    <property type="match status" value="1"/>
</dbReference>
<dbReference type="SUPFAM" id="SSF47598">
    <property type="entry name" value="Ribbon-helix-helix"/>
    <property type="match status" value="1"/>
</dbReference>
<organism evidence="3 4">
    <name type="scientific">Rhodohalobacter sulfatireducens</name>
    <dbReference type="NCBI Taxonomy" id="2911366"/>
    <lineage>
        <taxon>Bacteria</taxon>
        <taxon>Pseudomonadati</taxon>
        <taxon>Balneolota</taxon>
        <taxon>Balneolia</taxon>
        <taxon>Balneolales</taxon>
        <taxon>Balneolaceae</taxon>
        <taxon>Rhodohalobacter</taxon>
    </lineage>
</organism>
<name>A0ABS9KBE6_9BACT</name>
<proteinExistence type="predicted"/>
<accession>A0ABS9KBE6</accession>
<evidence type="ECO:0000256" key="1">
    <source>
        <dbReference type="SAM" id="Coils"/>
    </source>
</evidence>
<dbReference type="InterPro" id="IPR053853">
    <property type="entry name" value="FitA-like_RHH"/>
</dbReference>
<feature type="domain" description="Antitoxin FitA-like ribbon-helix-helix" evidence="2">
    <location>
        <begin position="2"/>
        <end position="35"/>
    </location>
</feature>